<gene>
    <name evidence="1" type="ORF">CARUB_v10020308mg</name>
</gene>
<protein>
    <submittedName>
        <fullName evidence="1">Uncharacterized protein</fullName>
    </submittedName>
</protein>
<evidence type="ECO:0000313" key="2">
    <source>
        <dbReference type="Proteomes" id="UP000029121"/>
    </source>
</evidence>
<dbReference type="InterPro" id="IPR009568">
    <property type="entry name" value="DUF1184"/>
</dbReference>
<name>R0GCB4_9BRAS</name>
<sequence>MQSNPISGVLRRNGRLPPAYLGCYPFDSGSGSGKEEMKEEVIRLGVELSLYVARSMFLLSDDIRTVLWFCCALWRCVMYHDRVLQRVLLVMNHVYSYGIKPKNAVFLNAGNSVHWDLVATAWDEFADGIIVLHRLFLPLCRKDACFYDDRLLSSAFAKYKLILKNLDAKLSSSLSEANGFAREAFESNIFTLWKSLFDDGADQAAPKLMEILTDLFTPLLKTPFHSGVLALPLRSPYILGKDFPKQELKEEVALLGVELSLYVARSMFLLCDDIRSMLRFCCKLWIGAKGDDMMMIPDSPVVERLLFSIHFVYSKHIKPKHGGYQRNDGKSVRWELIRTTWENFDSGIRDLDRLVLILRVKGSCFNGRELTSRIEGALKKVDDTLRCAKAVSEANGFAREAMEPDIQDLWKSLFDKEAKQVINHAVLVDLFLPLCIEAVPH</sequence>
<dbReference type="EMBL" id="KB870806">
    <property type="protein sequence ID" value="EOA33382.1"/>
    <property type="molecule type" value="Genomic_DNA"/>
</dbReference>
<evidence type="ECO:0000313" key="1">
    <source>
        <dbReference type="EMBL" id="EOA33382.1"/>
    </source>
</evidence>
<accession>R0GCB4</accession>
<dbReference type="Pfam" id="PF06683">
    <property type="entry name" value="DUF1184"/>
    <property type="match status" value="2"/>
</dbReference>
<dbReference type="Proteomes" id="UP000029121">
    <property type="component" value="Unassembled WGS sequence"/>
</dbReference>
<proteinExistence type="predicted"/>
<dbReference type="AlphaFoldDB" id="R0GCB4"/>
<dbReference type="KEGG" id="crb:17894262"/>
<organism evidence="1 2">
    <name type="scientific">Capsella rubella</name>
    <dbReference type="NCBI Taxonomy" id="81985"/>
    <lineage>
        <taxon>Eukaryota</taxon>
        <taxon>Viridiplantae</taxon>
        <taxon>Streptophyta</taxon>
        <taxon>Embryophyta</taxon>
        <taxon>Tracheophyta</taxon>
        <taxon>Spermatophyta</taxon>
        <taxon>Magnoliopsida</taxon>
        <taxon>eudicotyledons</taxon>
        <taxon>Gunneridae</taxon>
        <taxon>Pentapetalae</taxon>
        <taxon>rosids</taxon>
        <taxon>malvids</taxon>
        <taxon>Brassicales</taxon>
        <taxon>Brassicaceae</taxon>
        <taxon>Camelineae</taxon>
        <taxon>Capsella</taxon>
    </lineage>
</organism>
<reference evidence="2" key="1">
    <citation type="journal article" date="2013" name="Nat. Genet.">
        <title>The Capsella rubella genome and the genomic consequences of rapid mating system evolution.</title>
        <authorList>
            <person name="Slotte T."/>
            <person name="Hazzouri K.M."/>
            <person name="Agren J.A."/>
            <person name="Koenig D."/>
            <person name="Maumus F."/>
            <person name="Guo Y.L."/>
            <person name="Steige K."/>
            <person name="Platts A.E."/>
            <person name="Escobar J.S."/>
            <person name="Newman L.K."/>
            <person name="Wang W."/>
            <person name="Mandakova T."/>
            <person name="Vello E."/>
            <person name="Smith L.M."/>
            <person name="Henz S.R."/>
            <person name="Steffen J."/>
            <person name="Takuno S."/>
            <person name="Brandvain Y."/>
            <person name="Coop G."/>
            <person name="Andolfatto P."/>
            <person name="Hu T.T."/>
            <person name="Blanchette M."/>
            <person name="Clark R.M."/>
            <person name="Quesneville H."/>
            <person name="Nordborg M."/>
            <person name="Gaut B.S."/>
            <person name="Lysak M.A."/>
            <person name="Jenkins J."/>
            <person name="Grimwood J."/>
            <person name="Chapman J."/>
            <person name="Prochnik S."/>
            <person name="Shu S."/>
            <person name="Rokhsar D."/>
            <person name="Schmutz J."/>
            <person name="Weigel D."/>
            <person name="Wright S.I."/>
        </authorList>
    </citation>
    <scope>NUCLEOTIDE SEQUENCE [LARGE SCALE GENOMIC DNA]</scope>
    <source>
        <strain evidence="2">cv. Monte Gargano</strain>
    </source>
</reference>
<dbReference type="OrthoDB" id="1072134at2759"/>
<keyword evidence="2" id="KW-1185">Reference proteome</keyword>